<proteinExistence type="inferred from homology"/>
<organism evidence="2 3">
    <name type="scientific">Anthostomella pinea</name>
    <dbReference type="NCBI Taxonomy" id="933095"/>
    <lineage>
        <taxon>Eukaryota</taxon>
        <taxon>Fungi</taxon>
        <taxon>Dikarya</taxon>
        <taxon>Ascomycota</taxon>
        <taxon>Pezizomycotina</taxon>
        <taxon>Sordariomycetes</taxon>
        <taxon>Xylariomycetidae</taxon>
        <taxon>Xylariales</taxon>
        <taxon>Xylariaceae</taxon>
        <taxon>Anthostomella</taxon>
    </lineage>
</organism>
<dbReference type="GO" id="GO:0043386">
    <property type="term" value="P:mycotoxin biosynthetic process"/>
    <property type="evidence" value="ECO:0007669"/>
    <property type="project" value="InterPro"/>
</dbReference>
<keyword evidence="3" id="KW-1185">Reference proteome</keyword>
<sequence length="92" mass="10191">MNMVNHRGIAKLRGLEFLIRPIPIMREQIPKLGKYTDSVAKLEDDAWSLGEDAYVAALDVFHNLHCLNTYVKISYAPKGDRAPSGHRGGQGG</sequence>
<name>A0AAI8W070_9PEZI</name>
<evidence type="ECO:0000256" key="1">
    <source>
        <dbReference type="ARBA" id="ARBA00035112"/>
    </source>
</evidence>
<gene>
    <name evidence="2" type="ORF">KHLLAP_LOCUS14131</name>
</gene>
<comment type="caution">
    <text evidence="2">The sequence shown here is derived from an EMBL/GenBank/DDBJ whole genome shotgun (WGS) entry which is preliminary data.</text>
</comment>
<dbReference type="EMBL" id="CAUWAG010000020">
    <property type="protein sequence ID" value="CAJ2513663.1"/>
    <property type="molecule type" value="Genomic_DNA"/>
</dbReference>
<dbReference type="AlphaFoldDB" id="A0AAI8W070"/>
<comment type="similarity">
    <text evidence="1">Belongs to the ustYa family.</text>
</comment>
<evidence type="ECO:0000313" key="3">
    <source>
        <dbReference type="Proteomes" id="UP001295740"/>
    </source>
</evidence>
<dbReference type="Proteomes" id="UP001295740">
    <property type="component" value="Unassembled WGS sequence"/>
</dbReference>
<dbReference type="InterPro" id="IPR021765">
    <property type="entry name" value="UstYa-like"/>
</dbReference>
<accession>A0AAI8W070</accession>
<reference evidence="2" key="1">
    <citation type="submission" date="2023-10" db="EMBL/GenBank/DDBJ databases">
        <authorList>
            <person name="Hackl T."/>
        </authorList>
    </citation>
    <scope>NUCLEOTIDE SEQUENCE</scope>
</reference>
<protein>
    <submittedName>
        <fullName evidence="2">Uu.00g017820.m01.CDS01</fullName>
    </submittedName>
</protein>
<dbReference type="Pfam" id="PF11807">
    <property type="entry name" value="UstYa"/>
    <property type="match status" value="1"/>
</dbReference>
<evidence type="ECO:0000313" key="2">
    <source>
        <dbReference type="EMBL" id="CAJ2513663.1"/>
    </source>
</evidence>